<evidence type="ECO:0000313" key="1">
    <source>
        <dbReference type="EMBL" id="KAG2410515.1"/>
    </source>
</evidence>
<sequence length="89" mass="10615">MECCRRQRAQCNNGRNRWKLVRLSEAIQPVVLQVKGMTHILGEGERGHMCLMRKKKPRCEEGNVRRECRQRLIWPRAGDKSRGNYEQFF</sequence>
<dbReference type="EMBL" id="JABFOF010000001">
    <property type="protein sequence ID" value="KAG2410515.1"/>
    <property type="molecule type" value="Genomic_DNA"/>
</dbReference>
<comment type="caution">
    <text evidence="1">The sequence shown here is derived from an EMBL/GenBank/DDBJ whole genome shotgun (WGS) entry which is preliminary data.</text>
</comment>
<organism evidence="1 2">
    <name type="scientific">Phaseolus angularis</name>
    <name type="common">Azuki bean</name>
    <name type="synonym">Vigna angularis</name>
    <dbReference type="NCBI Taxonomy" id="3914"/>
    <lineage>
        <taxon>Eukaryota</taxon>
        <taxon>Viridiplantae</taxon>
        <taxon>Streptophyta</taxon>
        <taxon>Embryophyta</taxon>
        <taxon>Tracheophyta</taxon>
        <taxon>Spermatophyta</taxon>
        <taxon>Magnoliopsida</taxon>
        <taxon>eudicotyledons</taxon>
        <taxon>Gunneridae</taxon>
        <taxon>Pentapetalae</taxon>
        <taxon>rosids</taxon>
        <taxon>fabids</taxon>
        <taxon>Fabales</taxon>
        <taxon>Fabaceae</taxon>
        <taxon>Papilionoideae</taxon>
        <taxon>50 kb inversion clade</taxon>
        <taxon>NPAAA clade</taxon>
        <taxon>indigoferoid/millettioid clade</taxon>
        <taxon>Phaseoleae</taxon>
        <taxon>Vigna</taxon>
    </lineage>
</organism>
<gene>
    <name evidence="1" type="ORF">HKW66_Vig0011800</name>
</gene>
<proteinExistence type="predicted"/>
<name>A0A8T0LIY9_PHAAN</name>
<evidence type="ECO:0000313" key="2">
    <source>
        <dbReference type="Proteomes" id="UP000743370"/>
    </source>
</evidence>
<dbReference type="AlphaFoldDB" id="A0A8T0LIY9"/>
<dbReference type="Proteomes" id="UP000743370">
    <property type="component" value="Unassembled WGS sequence"/>
</dbReference>
<accession>A0A8T0LIY9</accession>
<reference evidence="1 2" key="1">
    <citation type="submission" date="2020-05" db="EMBL/GenBank/DDBJ databases">
        <title>Vigna angularis (adzuki bean) Var. LongXiaoDou No. 4 denovo assembly.</title>
        <authorList>
            <person name="Xiang H."/>
        </authorList>
    </citation>
    <scope>NUCLEOTIDE SEQUENCE [LARGE SCALE GENOMIC DNA]</scope>
    <source>
        <tissue evidence="1">Leaf</tissue>
    </source>
</reference>
<protein>
    <submittedName>
        <fullName evidence="1">Uncharacterized protein</fullName>
    </submittedName>
</protein>